<dbReference type="InterPro" id="IPR019921">
    <property type="entry name" value="Lucif-like_OxRdtase_Rv2161c"/>
</dbReference>
<protein>
    <submittedName>
        <fullName evidence="6">LLM class F420-dependent oxidoreductase</fullName>
    </submittedName>
</protein>
<dbReference type="Pfam" id="PF00296">
    <property type="entry name" value="Bac_luciferase"/>
    <property type="match status" value="1"/>
</dbReference>
<evidence type="ECO:0000313" key="7">
    <source>
        <dbReference type="Proteomes" id="UP000468735"/>
    </source>
</evidence>
<evidence type="ECO:0000313" key="6">
    <source>
        <dbReference type="EMBL" id="KAB2341578.1"/>
    </source>
</evidence>
<proteinExistence type="predicted"/>
<evidence type="ECO:0000259" key="5">
    <source>
        <dbReference type="Pfam" id="PF00296"/>
    </source>
</evidence>
<feature type="domain" description="Luciferase-like" evidence="5">
    <location>
        <begin position="3"/>
        <end position="217"/>
    </location>
</feature>
<evidence type="ECO:0000256" key="4">
    <source>
        <dbReference type="ARBA" id="ARBA00023033"/>
    </source>
</evidence>
<keyword evidence="3" id="KW-0560">Oxidoreductase</keyword>
<evidence type="ECO:0000256" key="2">
    <source>
        <dbReference type="ARBA" id="ARBA00022643"/>
    </source>
</evidence>
<dbReference type="AlphaFoldDB" id="A0A6H9YAD3"/>
<name>A0A6H9YAD3_9ACTN</name>
<evidence type="ECO:0000256" key="1">
    <source>
        <dbReference type="ARBA" id="ARBA00022630"/>
    </source>
</evidence>
<dbReference type="SUPFAM" id="SSF51679">
    <property type="entry name" value="Bacterial luciferase-like"/>
    <property type="match status" value="1"/>
</dbReference>
<dbReference type="PANTHER" id="PTHR42847:SF4">
    <property type="entry name" value="ALKANESULFONATE MONOOXYGENASE-RELATED"/>
    <property type="match status" value="1"/>
</dbReference>
<dbReference type="NCBIfam" id="TIGR03619">
    <property type="entry name" value="F420_Rv2161c"/>
    <property type="match status" value="1"/>
</dbReference>
<reference evidence="6 7" key="1">
    <citation type="submission" date="2019-09" db="EMBL/GenBank/DDBJ databases">
        <title>Actinomadura physcomitrii sp. nov., a novel actinomycete isolated from moss [Physcomitrium sphaericum (Ludw) Fuernr].</title>
        <authorList>
            <person name="Zhuang X."/>
            <person name="Liu C."/>
        </authorList>
    </citation>
    <scope>NUCLEOTIDE SEQUENCE [LARGE SCALE GENOMIC DNA]</scope>
    <source>
        <strain evidence="6 7">HMC1</strain>
    </source>
</reference>
<dbReference type="GO" id="GO:0046306">
    <property type="term" value="P:alkanesulfonate catabolic process"/>
    <property type="evidence" value="ECO:0007669"/>
    <property type="project" value="TreeGrafter"/>
</dbReference>
<dbReference type="EMBL" id="WBMT01000025">
    <property type="protein sequence ID" value="KAB2341578.1"/>
    <property type="molecule type" value="Genomic_DNA"/>
</dbReference>
<dbReference type="Proteomes" id="UP000468735">
    <property type="component" value="Unassembled WGS sequence"/>
</dbReference>
<keyword evidence="2" id="KW-0288">FMN</keyword>
<gene>
    <name evidence="6" type="ORF">F8566_41310</name>
</gene>
<dbReference type="InterPro" id="IPR011251">
    <property type="entry name" value="Luciferase-like_dom"/>
</dbReference>
<dbReference type="RefSeq" id="WP_151568349.1">
    <property type="nucleotide sequence ID" value="NZ_WBMT01000025.1"/>
</dbReference>
<dbReference type="PANTHER" id="PTHR42847">
    <property type="entry name" value="ALKANESULFONATE MONOOXYGENASE"/>
    <property type="match status" value="1"/>
</dbReference>
<dbReference type="InterPro" id="IPR036661">
    <property type="entry name" value="Luciferase-like_sf"/>
</dbReference>
<organism evidence="6 7">
    <name type="scientific">Actinomadura rudentiformis</name>
    <dbReference type="NCBI Taxonomy" id="359158"/>
    <lineage>
        <taxon>Bacteria</taxon>
        <taxon>Bacillati</taxon>
        <taxon>Actinomycetota</taxon>
        <taxon>Actinomycetes</taxon>
        <taxon>Streptosporangiales</taxon>
        <taxon>Thermomonosporaceae</taxon>
        <taxon>Actinomadura</taxon>
    </lineage>
</organism>
<dbReference type="CDD" id="cd01097">
    <property type="entry name" value="Tetrahydromethanopterin_reductase"/>
    <property type="match status" value="1"/>
</dbReference>
<sequence length="285" mass="30418">MRVGIISPVVTRVPGEHSAWEASAGIEQLGRIARVADDLGFDHLTCSEHVAVPAGVAAVRGGIYWDPLATFGFLAACTSRIRLATHVLVLGYHHPLEIAKRYGTLDRVCGGRLVLGLGVGSLREEFALLGADFETRGQRADDALAALRAAMSQREPAYHGEFYDFSEIVVDPPAVQPRVPLWIGGRTPRSLRRAVRLGDGWVPFGLSCDELAAVLAEADIPDGFEVVLAVGGPIDPIGAPEAAEHRLRRLGAAGATVADVRISASSATHYCEQLEALHALAQKIR</sequence>
<accession>A0A6H9YAD3</accession>
<keyword evidence="4" id="KW-0503">Monooxygenase</keyword>
<evidence type="ECO:0000256" key="3">
    <source>
        <dbReference type="ARBA" id="ARBA00023002"/>
    </source>
</evidence>
<keyword evidence="1" id="KW-0285">Flavoprotein</keyword>
<comment type="caution">
    <text evidence="6">The sequence shown here is derived from an EMBL/GenBank/DDBJ whole genome shotgun (WGS) entry which is preliminary data.</text>
</comment>
<dbReference type="Gene3D" id="3.20.20.30">
    <property type="entry name" value="Luciferase-like domain"/>
    <property type="match status" value="1"/>
</dbReference>
<dbReference type="GO" id="GO:0008726">
    <property type="term" value="F:alkanesulfonate monooxygenase activity"/>
    <property type="evidence" value="ECO:0007669"/>
    <property type="project" value="TreeGrafter"/>
</dbReference>
<dbReference type="InterPro" id="IPR050172">
    <property type="entry name" value="SsuD_RutA_monooxygenase"/>
</dbReference>
<dbReference type="OrthoDB" id="4074025at2"/>
<keyword evidence="7" id="KW-1185">Reference proteome</keyword>